<dbReference type="EMBL" id="CAICTM010000940">
    <property type="protein sequence ID" value="CAB9518522.1"/>
    <property type="molecule type" value="Genomic_DNA"/>
</dbReference>
<proteinExistence type="predicted"/>
<reference evidence="1" key="1">
    <citation type="submission" date="2020-06" db="EMBL/GenBank/DDBJ databases">
        <authorList>
            <consortium name="Plant Systems Biology data submission"/>
        </authorList>
    </citation>
    <scope>NUCLEOTIDE SEQUENCE</scope>
    <source>
        <strain evidence="1">D6</strain>
    </source>
</reference>
<dbReference type="Proteomes" id="UP001153069">
    <property type="component" value="Unassembled WGS sequence"/>
</dbReference>
<sequence length="143" mass="16296">MWRCDGNTRATTMKYLAGPVERNHHHDFPAGGTVGNRRHDLIIQEHEAHDTAAELEMFQALRPRLPLVRALGSMPSEKQPCWDSQGGGREAQKLWGRPPPINFHLRYMDSEFDSIERLALATCTFYKGSVVVSYQTTKTFCNH</sequence>
<gene>
    <name evidence="1" type="ORF">SEMRO_942_G222731.1</name>
</gene>
<evidence type="ECO:0000313" key="2">
    <source>
        <dbReference type="Proteomes" id="UP001153069"/>
    </source>
</evidence>
<keyword evidence="2" id="KW-1185">Reference proteome</keyword>
<name>A0A9N8ECE3_9STRA</name>
<accession>A0A9N8ECE3</accession>
<protein>
    <submittedName>
        <fullName evidence="1">Uncharacterized protein</fullName>
    </submittedName>
</protein>
<organism evidence="1 2">
    <name type="scientific">Seminavis robusta</name>
    <dbReference type="NCBI Taxonomy" id="568900"/>
    <lineage>
        <taxon>Eukaryota</taxon>
        <taxon>Sar</taxon>
        <taxon>Stramenopiles</taxon>
        <taxon>Ochrophyta</taxon>
        <taxon>Bacillariophyta</taxon>
        <taxon>Bacillariophyceae</taxon>
        <taxon>Bacillariophycidae</taxon>
        <taxon>Naviculales</taxon>
        <taxon>Naviculaceae</taxon>
        <taxon>Seminavis</taxon>
    </lineage>
</organism>
<comment type="caution">
    <text evidence="1">The sequence shown here is derived from an EMBL/GenBank/DDBJ whole genome shotgun (WGS) entry which is preliminary data.</text>
</comment>
<evidence type="ECO:0000313" key="1">
    <source>
        <dbReference type="EMBL" id="CAB9518522.1"/>
    </source>
</evidence>
<dbReference type="AlphaFoldDB" id="A0A9N8ECE3"/>